<name>A0A0A1TQX4_9HYPO</name>
<dbReference type="AlphaFoldDB" id="A0A0A1TQX4"/>
<evidence type="ECO:0000313" key="1">
    <source>
        <dbReference type="EMBL" id="CEJ94390.1"/>
    </source>
</evidence>
<gene>
    <name evidence="1" type="ORF">VHEMI09927</name>
</gene>
<sequence>MAVTTVPTSFAADSCRSWQIFQLDRCDAQILKKSTITIKTYEMAEHDDMQDEPTFETKLEELLDRGYGPVGANCEVSFGLNDGPLADLGKMLTKLNGFYAFNSGIHIFHVGDSERCTDLLTWNDEATWKQPYLGLADDLFCFGQDIFGMQFAVRNNANVVVWNPETCEDEESFDSLEDWAAWLLEDPNVNGAAGFAKEYQDAKGGLEMNQRLVPLTLFMLGGAYDQNNLVPRDAVEGMKIRGPLAVKLRDLPDGTKIELEVVP</sequence>
<reference evidence="1 2" key="1">
    <citation type="journal article" date="2015" name="Genome Announc.">
        <title>Draft Genome Sequence and Gene Annotation of the Entomopathogenic Fungus Verticillium hemipterigenum.</title>
        <authorList>
            <person name="Horn F."/>
            <person name="Habel A."/>
            <person name="Scharf D.H."/>
            <person name="Dworschak J."/>
            <person name="Brakhage A.A."/>
            <person name="Guthke R."/>
            <person name="Hertweck C."/>
            <person name="Linde J."/>
        </authorList>
    </citation>
    <scope>NUCLEOTIDE SEQUENCE [LARGE SCALE GENOMIC DNA]</scope>
</reference>
<accession>A0A0A1TQX4</accession>
<dbReference type="HOGENOM" id="CLU_092546_0_0_1"/>
<dbReference type="Proteomes" id="UP000039046">
    <property type="component" value="Unassembled WGS sequence"/>
</dbReference>
<dbReference type="SUPFAM" id="SSF160631">
    <property type="entry name" value="SMI1/KNR4-like"/>
    <property type="match status" value="1"/>
</dbReference>
<protein>
    <recommendedName>
        <fullName evidence="3">Knr4/Smi1-like domain-containing protein</fullName>
    </recommendedName>
</protein>
<dbReference type="EMBL" id="CDHN01000007">
    <property type="protein sequence ID" value="CEJ94390.1"/>
    <property type="molecule type" value="Genomic_DNA"/>
</dbReference>
<proteinExistence type="predicted"/>
<dbReference type="OrthoDB" id="10451082at2759"/>
<keyword evidence="2" id="KW-1185">Reference proteome</keyword>
<organism evidence="1 2">
    <name type="scientific">[Torrubiella] hemipterigena</name>
    <dbReference type="NCBI Taxonomy" id="1531966"/>
    <lineage>
        <taxon>Eukaryota</taxon>
        <taxon>Fungi</taxon>
        <taxon>Dikarya</taxon>
        <taxon>Ascomycota</taxon>
        <taxon>Pezizomycotina</taxon>
        <taxon>Sordariomycetes</taxon>
        <taxon>Hypocreomycetidae</taxon>
        <taxon>Hypocreales</taxon>
        <taxon>Clavicipitaceae</taxon>
        <taxon>Clavicipitaceae incertae sedis</taxon>
        <taxon>'Torrubiella' clade</taxon>
    </lineage>
</organism>
<dbReference type="InterPro" id="IPR037883">
    <property type="entry name" value="Knr4/Smi1-like_sf"/>
</dbReference>
<evidence type="ECO:0008006" key="3">
    <source>
        <dbReference type="Google" id="ProtNLM"/>
    </source>
</evidence>
<evidence type="ECO:0000313" key="2">
    <source>
        <dbReference type="Proteomes" id="UP000039046"/>
    </source>
</evidence>